<dbReference type="EMBL" id="AMCI01003195">
    <property type="protein sequence ID" value="EJX00876.1"/>
    <property type="molecule type" value="Genomic_DNA"/>
</dbReference>
<protein>
    <submittedName>
        <fullName evidence="2">Uncharacterized protein</fullName>
    </submittedName>
</protein>
<gene>
    <name evidence="2" type="ORF">EVA_11019</name>
</gene>
<feature type="coiled-coil region" evidence="1">
    <location>
        <begin position="9"/>
        <end position="94"/>
    </location>
</feature>
<evidence type="ECO:0000313" key="2">
    <source>
        <dbReference type="EMBL" id="EJX00876.1"/>
    </source>
</evidence>
<dbReference type="Gene3D" id="1.10.287.1490">
    <property type="match status" value="1"/>
</dbReference>
<reference evidence="2" key="1">
    <citation type="journal article" date="2012" name="PLoS ONE">
        <title>Gene sets for utilization of primary and secondary nutrition supplies in the distal gut of endangered iberian lynx.</title>
        <authorList>
            <person name="Alcaide M."/>
            <person name="Messina E."/>
            <person name="Richter M."/>
            <person name="Bargiela R."/>
            <person name="Peplies J."/>
            <person name="Huws S.A."/>
            <person name="Newbold C.J."/>
            <person name="Golyshin P.N."/>
            <person name="Simon M.A."/>
            <person name="Lopez G."/>
            <person name="Yakimov M.M."/>
            <person name="Ferrer M."/>
        </authorList>
    </citation>
    <scope>NUCLEOTIDE SEQUENCE</scope>
</reference>
<sequence>MTKEEEKNLRLFETRVRQLILEYKDLETENQKLHAIVKEQEEALKGCHKEIERLQTEYSNLKTAKIIDISSGELEEAKNRVNKLIKEVDKCISLLNV</sequence>
<comment type="caution">
    <text evidence="2">The sequence shown here is derived from an EMBL/GenBank/DDBJ whole genome shotgun (WGS) entry which is preliminary data.</text>
</comment>
<keyword evidence="1" id="KW-0175">Coiled coil</keyword>
<organism evidence="2">
    <name type="scientific">gut metagenome</name>
    <dbReference type="NCBI Taxonomy" id="749906"/>
    <lineage>
        <taxon>unclassified sequences</taxon>
        <taxon>metagenomes</taxon>
        <taxon>organismal metagenomes</taxon>
    </lineage>
</organism>
<evidence type="ECO:0000256" key="1">
    <source>
        <dbReference type="SAM" id="Coils"/>
    </source>
</evidence>
<proteinExistence type="predicted"/>
<name>J9CLA2_9ZZZZ</name>
<dbReference type="AlphaFoldDB" id="J9CLA2"/>
<accession>J9CLA2</accession>